<dbReference type="AlphaFoldDB" id="A0A174D1N6"/>
<dbReference type="SUPFAM" id="SSF109604">
    <property type="entry name" value="HD-domain/PDEase-like"/>
    <property type="match status" value="1"/>
</dbReference>
<evidence type="ECO:0000313" key="4">
    <source>
        <dbReference type="EMBL" id="RGI79902.1"/>
    </source>
</evidence>
<dbReference type="EMBL" id="QSOE01000147">
    <property type="protein sequence ID" value="RGI79902.1"/>
    <property type="molecule type" value="Genomic_DNA"/>
</dbReference>
<accession>A0A174D1N6</accession>
<dbReference type="Proteomes" id="UP000283497">
    <property type="component" value="Unassembled WGS sequence"/>
</dbReference>
<gene>
    <name evidence="6" type="ORF">DW068_15840</name>
    <name evidence="5" type="ORF">DW972_10635</name>
    <name evidence="7" type="ORF">DWZ29_02050</name>
    <name evidence="4" type="ORF">DXD91_14155</name>
    <name evidence="3" type="ORF">ERS852450_01352</name>
    <name evidence="2" type="ORF">ERS852578_00566</name>
</gene>
<sequence>MKLSNAEMQEIDTILEKYCNTKEALSMKNFCQHGSVSTYKHVMYVTRVCYYLNKHFGLGADVKSLVVGAFLHDFYLYDWHEKDDSHKWHGFSHAHTALLNADARFALTDKERDIIAHHMWPLNLTKLPRCREALLVCLVDKYCSTVETLTMRSAESAF</sequence>
<dbReference type="Gene3D" id="1.10.3210.10">
    <property type="entry name" value="Hypothetical protein af1432"/>
    <property type="match status" value="1"/>
</dbReference>
<reference evidence="8 9" key="1">
    <citation type="submission" date="2015-09" db="EMBL/GenBank/DDBJ databases">
        <authorList>
            <consortium name="Pathogen Informatics"/>
        </authorList>
    </citation>
    <scope>NUCLEOTIDE SEQUENCE [LARGE SCALE GENOMIC DNA]</scope>
    <source>
        <strain evidence="3 9">2789STDY5834835</strain>
        <strain evidence="2 8">2789STDY5834966</strain>
    </source>
</reference>
<dbReference type="Pfam" id="PF01966">
    <property type="entry name" value="HD"/>
    <property type="match status" value="1"/>
</dbReference>
<evidence type="ECO:0000313" key="12">
    <source>
        <dbReference type="Proteomes" id="UP000283700"/>
    </source>
</evidence>
<evidence type="ECO:0000313" key="6">
    <source>
        <dbReference type="EMBL" id="RHK33283.1"/>
    </source>
</evidence>
<dbReference type="EMBL" id="QRNJ01000094">
    <property type="protein sequence ID" value="RHK33283.1"/>
    <property type="molecule type" value="Genomic_DNA"/>
</dbReference>
<dbReference type="GeneID" id="75048657"/>
<name>A0A174D1N6_9FIRM</name>
<dbReference type="RefSeq" id="WP_005346447.1">
    <property type="nucleotide sequence ID" value="NZ_BLYK01000001.1"/>
</dbReference>
<dbReference type="Proteomes" id="UP000095390">
    <property type="component" value="Unassembled WGS sequence"/>
</dbReference>
<evidence type="ECO:0000313" key="13">
    <source>
        <dbReference type="Proteomes" id="UP000286561"/>
    </source>
</evidence>
<evidence type="ECO:0000313" key="2">
    <source>
        <dbReference type="EMBL" id="CUM83598.1"/>
    </source>
</evidence>
<evidence type="ECO:0000313" key="11">
    <source>
        <dbReference type="Proteomes" id="UP000283497"/>
    </source>
</evidence>
<dbReference type="GO" id="GO:0016787">
    <property type="term" value="F:hydrolase activity"/>
    <property type="evidence" value="ECO:0007669"/>
    <property type="project" value="UniProtKB-KW"/>
</dbReference>
<evidence type="ECO:0000313" key="8">
    <source>
        <dbReference type="Proteomes" id="UP000095390"/>
    </source>
</evidence>
<dbReference type="EMBL" id="QRQO01000004">
    <property type="protein sequence ID" value="RHN16940.1"/>
    <property type="molecule type" value="Genomic_DNA"/>
</dbReference>
<dbReference type="Proteomes" id="UP000262524">
    <property type="component" value="Unassembled WGS sequence"/>
</dbReference>
<dbReference type="EMBL" id="QSEP01000072">
    <property type="protein sequence ID" value="RGZ81256.1"/>
    <property type="molecule type" value="Genomic_DNA"/>
</dbReference>
<evidence type="ECO:0000313" key="9">
    <source>
        <dbReference type="Proteomes" id="UP000095679"/>
    </source>
</evidence>
<evidence type="ECO:0000313" key="7">
    <source>
        <dbReference type="EMBL" id="RHN16940.1"/>
    </source>
</evidence>
<reference evidence="10 11" key="2">
    <citation type="submission" date="2018-08" db="EMBL/GenBank/DDBJ databases">
        <title>A genome reference for cultivated species of the human gut microbiota.</title>
        <authorList>
            <person name="Zou Y."/>
            <person name="Xue W."/>
            <person name="Luo G."/>
        </authorList>
    </citation>
    <scope>NUCLEOTIDE SEQUENCE [LARGE SCALE GENOMIC DNA]</scope>
    <source>
        <strain evidence="7 12">AF31-17AC</strain>
        <strain evidence="6 11">AF45-14BH</strain>
        <strain evidence="5 13">AM48-23BH</strain>
        <strain evidence="4 10">TM10-1AC</strain>
    </source>
</reference>
<keyword evidence="3" id="KW-0378">Hydrolase</keyword>
<evidence type="ECO:0000259" key="1">
    <source>
        <dbReference type="Pfam" id="PF01966"/>
    </source>
</evidence>
<dbReference type="EMBL" id="CYZL01000009">
    <property type="protein sequence ID" value="CUO19353.1"/>
    <property type="molecule type" value="Genomic_DNA"/>
</dbReference>
<dbReference type="Proteomes" id="UP000286561">
    <property type="component" value="Unassembled WGS sequence"/>
</dbReference>
<evidence type="ECO:0000313" key="5">
    <source>
        <dbReference type="EMBL" id="RGZ81256.1"/>
    </source>
</evidence>
<dbReference type="Proteomes" id="UP000095679">
    <property type="component" value="Unassembled WGS sequence"/>
</dbReference>
<dbReference type="OrthoDB" id="360187at2"/>
<dbReference type="Proteomes" id="UP000283700">
    <property type="component" value="Unassembled WGS sequence"/>
</dbReference>
<dbReference type="InterPro" id="IPR006674">
    <property type="entry name" value="HD_domain"/>
</dbReference>
<dbReference type="EMBL" id="CYYC01000004">
    <property type="protein sequence ID" value="CUM83598.1"/>
    <property type="molecule type" value="Genomic_DNA"/>
</dbReference>
<evidence type="ECO:0000313" key="3">
    <source>
        <dbReference type="EMBL" id="CUO19353.1"/>
    </source>
</evidence>
<feature type="domain" description="HD" evidence="1">
    <location>
        <begin position="38"/>
        <end position="142"/>
    </location>
</feature>
<evidence type="ECO:0000313" key="10">
    <source>
        <dbReference type="Proteomes" id="UP000262524"/>
    </source>
</evidence>
<protein>
    <submittedName>
        <fullName evidence="4">HD domain-containing protein</fullName>
    </submittedName>
    <submittedName>
        <fullName evidence="3">Predicted HD superfamily hydrolase</fullName>
    </submittedName>
</protein>
<organism evidence="3 9">
    <name type="scientific">Anaerobutyricum hallii</name>
    <dbReference type="NCBI Taxonomy" id="39488"/>
    <lineage>
        <taxon>Bacteria</taxon>
        <taxon>Bacillati</taxon>
        <taxon>Bacillota</taxon>
        <taxon>Clostridia</taxon>
        <taxon>Lachnospirales</taxon>
        <taxon>Lachnospiraceae</taxon>
        <taxon>Anaerobutyricum</taxon>
    </lineage>
</organism>
<proteinExistence type="predicted"/>